<sequence>MYQFNGQHVIVTGGTRGIGGGITEAFLKAGATVVATYSGNDEAARNFKEKHALYGDKLVLKKFNVANSGEVENFFKEYETLFPSLEVLVNNAGIRRDNIIASMNESEWDNVLDTNLKGTYNMTRFGVLAMMKNRYGRIVNMSSVGGKLGLQGQANYAASKAGQIALSLSVSKEVAKRNITINNVCPGFIETELIADLPEDQVKEYKSQVPMKRFGKVEEVAHAVLFFASREASYITGTNLDIAGGLNA</sequence>
<dbReference type="Gene3D" id="3.40.50.720">
    <property type="entry name" value="NAD(P)-binding Rossmann-like Domain"/>
    <property type="match status" value="1"/>
</dbReference>
<dbReference type="PRINTS" id="PR00080">
    <property type="entry name" value="SDRFAMILY"/>
</dbReference>
<dbReference type="RefSeq" id="WP_321389897.1">
    <property type="nucleotide sequence ID" value="NZ_CP139487.1"/>
</dbReference>
<dbReference type="Pfam" id="PF13561">
    <property type="entry name" value="adh_short_C2"/>
    <property type="match status" value="1"/>
</dbReference>
<proteinExistence type="inferred from homology"/>
<dbReference type="EC" id="1.1.1.100" evidence="3"/>
<gene>
    <name evidence="3" type="primary">fabG</name>
    <name evidence="3" type="ORF">SOO65_11700</name>
</gene>
<dbReference type="InterPro" id="IPR036291">
    <property type="entry name" value="NAD(P)-bd_dom_sf"/>
</dbReference>
<reference evidence="3 4" key="1">
    <citation type="submission" date="2023-11" db="EMBL/GenBank/DDBJ databases">
        <title>Peredibacter starrii A3.12.</title>
        <authorList>
            <person name="Mitchell R.J."/>
        </authorList>
    </citation>
    <scope>NUCLEOTIDE SEQUENCE [LARGE SCALE GENOMIC DNA]</scope>
    <source>
        <strain evidence="3 4">A3.12</strain>
    </source>
</reference>
<evidence type="ECO:0000256" key="2">
    <source>
        <dbReference type="ARBA" id="ARBA00023002"/>
    </source>
</evidence>
<evidence type="ECO:0000256" key="1">
    <source>
        <dbReference type="ARBA" id="ARBA00006484"/>
    </source>
</evidence>
<dbReference type="PANTHER" id="PTHR42879:SF2">
    <property type="entry name" value="3-OXOACYL-[ACYL-CARRIER-PROTEIN] REDUCTASE FABG"/>
    <property type="match status" value="1"/>
</dbReference>
<dbReference type="KEGG" id="psti:SOO65_11700"/>
<dbReference type="Proteomes" id="UP001324634">
    <property type="component" value="Chromosome"/>
</dbReference>
<dbReference type="InterPro" id="IPR050259">
    <property type="entry name" value="SDR"/>
</dbReference>
<dbReference type="PRINTS" id="PR00081">
    <property type="entry name" value="GDHRDH"/>
</dbReference>
<dbReference type="FunFam" id="3.40.50.720:FF:000173">
    <property type="entry name" value="3-oxoacyl-[acyl-carrier protein] reductase"/>
    <property type="match status" value="1"/>
</dbReference>
<keyword evidence="2 3" id="KW-0560">Oxidoreductase</keyword>
<accession>A0AAX4HJF8</accession>
<dbReference type="GO" id="GO:0004316">
    <property type="term" value="F:3-oxoacyl-[acyl-carrier-protein] reductase (NADPH) activity"/>
    <property type="evidence" value="ECO:0007669"/>
    <property type="project" value="UniProtKB-EC"/>
</dbReference>
<evidence type="ECO:0000313" key="4">
    <source>
        <dbReference type="Proteomes" id="UP001324634"/>
    </source>
</evidence>
<dbReference type="AlphaFoldDB" id="A0AAX4HJF8"/>
<dbReference type="NCBIfam" id="NF009466">
    <property type="entry name" value="PRK12826.1-2"/>
    <property type="match status" value="1"/>
</dbReference>
<comment type="similarity">
    <text evidence="1">Belongs to the short-chain dehydrogenases/reductases (SDR) family.</text>
</comment>
<dbReference type="EMBL" id="CP139487">
    <property type="protein sequence ID" value="WPU63350.1"/>
    <property type="molecule type" value="Genomic_DNA"/>
</dbReference>
<name>A0AAX4HJF8_9BACT</name>
<protein>
    <submittedName>
        <fullName evidence="3">3-oxoacyl-ACP reductase FabG</fullName>
        <ecNumber evidence="3">1.1.1.100</ecNumber>
    </submittedName>
</protein>
<keyword evidence="4" id="KW-1185">Reference proteome</keyword>
<evidence type="ECO:0000313" key="3">
    <source>
        <dbReference type="EMBL" id="WPU63350.1"/>
    </source>
</evidence>
<dbReference type="SUPFAM" id="SSF51735">
    <property type="entry name" value="NAD(P)-binding Rossmann-fold domains"/>
    <property type="match status" value="1"/>
</dbReference>
<dbReference type="InterPro" id="IPR002347">
    <property type="entry name" value="SDR_fam"/>
</dbReference>
<organism evidence="3 4">
    <name type="scientific">Peredibacter starrii</name>
    <dbReference type="NCBI Taxonomy" id="28202"/>
    <lineage>
        <taxon>Bacteria</taxon>
        <taxon>Pseudomonadati</taxon>
        <taxon>Bdellovibrionota</taxon>
        <taxon>Bacteriovoracia</taxon>
        <taxon>Bacteriovoracales</taxon>
        <taxon>Bacteriovoracaceae</taxon>
        <taxon>Peredibacter</taxon>
    </lineage>
</organism>
<dbReference type="PANTHER" id="PTHR42879">
    <property type="entry name" value="3-OXOACYL-(ACYL-CARRIER-PROTEIN) REDUCTASE"/>
    <property type="match status" value="1"/>
</dbReference>